<accession>A0AAP6EMP8</accession>
<reference evidence="1 3" key="1">
    <citation type="journal article" date="2023" name="Microb. Genom.">
        <title>Mesoterricola silvestris gen. nov., sp. nov., Mesoterricola sediminis sp. nov., Geothrix oryzae sp. nov., Geothrix edaphica sp. nov., Geothrix rubra sp. nov., and Geothrix limicola sp. nov., six novel members of Acidobacteriota isolated from soils.</title>
        <authorList>
            <person name="Weisberg A.J."/>
            <person name="Pearce E."/>
            <person name="Kramer C.G."/>
            <person name="Chang J.H."/>
            <person name="Clarke C.R."/>
        </authorList>
    </citation>
    <scope>NUCLEOTIDE SEQUENCE</scope>
    <source>
        <strain evidence="2 3">NB05-1H</strain>
        <strain evidence="1">NRRL_B-16521</strain>
    </source>
</reference>
<dbReference type="Proteomes" id="UP001282288">
    <property type="component" value="Unassembled WGS sequence"/>
</dbReference>
<dbReference type="RefSeq" id="WP_158002833.1">
    <property type="nucleotide sequence ID" value="NZ_BCML01000202.1"/>
</dbReference>
<comment type="caution">
    <text evidence="1">The sequence shown here is derived from an EMBL/GenBank/DDBJ whole genome shotgun (WGS) entry which is preliminary data.</text>
</comment>
<dbReference type="EMBL" id="JARAWC010000103">
    <property type="protein sequence ID" value="MDX2967355.1"/>
    <property type="molecule type" value="Genomic_DNA"/>
</dbReference>
<gene>
    <name evidence="1" type="ORF">PV399_47835</name>
    <name evidence="2" type="ORF">PV666_11080</name>
</gene>
<name>A0AAP6EMP8_9ACTN</name>
<dbReference type="GeneID" id="69808091"/>
<dbReference type="AlphaFoldDB" id="A0AAP6EMP8"/>
<evidence type="ECO:0000313" key="3">
    <source>
        <dbReference type="Proteomes" id="UP001272987"/>
    </source>
</evidence>
<protein>
    <submittedName>
        <fullName evidence="1">Uncharacterized protein</fullName>
    </submittedName>
</protein>
<evidence type="ECO:0000313" key="2">
    <source>
        <dbReference type="EMBL" id="MDX3018426.1"/>
    </source>
</evidence>
<organism evidence="1 4">
    <name type="scientific">Streptomyces acidiscabies</name>
    <dbReference type="NCBI Taxonomy" id="42234"/>
    <lineage>
        <taxon>Bacteria</taxon>
        <taxon>Bacillati</taxon>
        <taxon>Actinomycetota</taxon>
        <taxon>Actinomycetes</taxon>
        <taxon>Kitasatosporales</taxon>
        <taxon>Streptomycetaceae</taxon>
        <taxon>Streptomyces</taxon>
    </lineage>
</organism>
<sequence length="57" mass="6251">MMITTKHLGQEVTDGRRKGVLQSVWMGRAWVRPDGGGVEWDVQPSALVAVEEAEQSA</sequence>
<evidence type="ECO:0000313" key="4">
    <source>
        <dbReference type="Proteomes" id="UP001282288"/>
    </source>
</evidence>
<keyword evidence="3" id="KW-1185">Reference proteome</keyword>
<dbReference type="Proteomes" id="UP001272987">
    <property type="component" value="Unassembled WGS sequence"/>
</dbReference>
<evidence type="ECO:0000313" key="1">
    <source>
        <dbReference type="EMBL" id="MDX2967355.1"/>
    </source>
</evidence>
<dbReference type="EMBL" id="JARAWP010000006">
    <property type="protein sequence ID" value="MDX3018426.1"/>
    <property type="molecule type" value="Genomic_DNA"/>
</dbReference>
<proteinExistence type="predicted"/>